<evidence type="ECO:0000259" key="6">
    <source>
        <dbReference type="PROSITE" id="PS51352"/>
    </source>
</evidence>
<evidence type="ECO:0000313" key="7">
    <source>
        <dbReference type="EMBL" id="VTR96961.1"/>
    </source>
</evidence>
<name>A0A6P2D6M0_9BACT</name>
<keyword evidence="2" id="KW-0201">Cytochrome c-type biogenesis</keyword>
<comment type="subcellular location">
    <subcellularLocation>
        <location evidence="1">Cell envelope</location>
    </subcellularLocation>
</comment>
<dbReference type="PANTHER" id="PTHR42852:SF6">
    <property type="entry name" value="THIOL:DISULFIDE INTERCHANGE PROTEIN DSBE"/>
    <property type="match status" value="1"/>
</dbReference>
<evidence type="ECO:0000256" key="1">
    <source>
        <dbReference type="ARBA" id="ARBA00004196"/>
    </source>
</evidence>
<keyword evidence="3" id="KW-1015">Disulfide bond</keyword>
<dbReference type="InterPro" id="IPR013766">
    <property type="entry name" value="Thioredoxin_domain"/>
</dbReference>
<reference evidence="7 8" key="1">
    <citation type="submission" date="2019-05" db="EMBL/GenBank/DDBJ databases">
        <authorList>
            <consortium name="Science for Life Laboratories"/>
        </authorList>
    </citation>
    <scope>NUCLEOTIDE SEQUENCE [LARGE SCALE GENOMIC DNA]</scope>
    <source>
        <strain evidence="7">Soil9</strain>
    </source>
</reference>
<keyword evidence="5" id="KW-0732">Signal</keyword>
<dbReference type="CDD" id="cd02966">
    <property type="entry name" value="TlpA_like_family"/>
    <property type="match status" value="1"/>
</dbReference>
<evidence type="ECO:0000313" key="8">
    <source>
        <dbReference type="Proteomes" id="UP000464178"/>
    </source>
</evidence>
<dbReference type="InterPro" id="IPR050553">
    <property type="entry name" value="Thioredoxin_ResA/DsbE_sf"/>
</dbReference>
<dbReference type="GO" id="GO:0017004">
    <property type="term" value="P:cytochrome complex assembly"/>
    <property type="evidence" value="ECO:0007669"/>
    <property type="project" value="UniProtKB-KW"/>
</dbReference>
<organism evidence="7 8">
    <name type="scientific">Gemmata massiliana</name>
    <dbReference type="NCBI Taxonomy" id="1210884"/>
    <lineage>
        <taxon>Bacteria</taxon>
        <taxon>Pseudomonadati</taxon>
        <taxon>Planctomycetota</taxon>
        <taxon>Planctomycetia</taxon>
        <taxon>Gemmatales</taxon>
        <taxon>Gemmataceae</taxon>
        <taxon>Gemmata</taxon>
    </lineage>
</organism>
<dbReference type="KEGG" id="gms:SOIL9_09590"/>
<dbReference type="GO" id="GO:0016853">
    <property type="term" value="F:isomerase activity"/>
    <property type="evidence" value="ECO:0007669"/>
    <property type="project" value="UniProtKB-KW"/>
</dbReference>
<gene>
    <name evidence="7" type="ORF">SOIL9_09590</name>
</gene>
<dbReference type="Pfam" id="PF00578">
    <property type="entry name" value="AhpC-TSA"/>
    <property type="match status" value="1"/>
</dbReference>
<feature type="signal peptide" evidence="5">
    <location>
        <begin position="1"/>
        <end position="20"/>
    </location>
</feature>
<accession>A0A6P2D6M0</accession>
<dbReference type="GO" id="GO:0016491">
    <property type="term" value="F:oxidoreductase activity"/>
    <property type="evidence" value="ECO:0007669"/>
    <property type="project" value="InterPro"/>
</dbReference>
<dbReference type="InterPro" id="IPR036249">
    <property type="entry name" value="Thioredoxin-like_sf"/>
</dbReference>
<dbReference type="AlphaFoldDB" id="A0A6P2D6M0"/>
<proteinExistence type="predicted"/>
<feature type="domain" description="Thioredoxin" evidence="6">
    <location>
        <begin position="238"/>
        <end position="382"/>
    </location>
</feature>
<keyword evidence="8" id="KW-1185">Reference proteome</keyword>
<dbReference type="InterPro" id="IPR000866">
    <property type="entry name" value="AhpC/TSA"/>
</dbReference>
<dbReference type="Gene3D" id="3.40.30.10">
    <property type="entry name" value="Glutaredoxin"/>
    <property type="match status" value="1"/>
</dbReference>
<evidence type="ECO:0000256" key="3">
    <source>
        <dbReference type="ARBA" id="ARBA00023157"/>
    </source>
</evidence>
<dbReference type="EMBL" id="LR593886">
    <property type="protein sequence ID" value="VTR96961.1"/>
    <property type="molecule type" value="Genomic_DNA"/>
</dbReference>
<dbReference type="Proteomes" id="UP000464178">
    <property type="component" value="Chromosome"/>
</dbReference>
<sequence length="385" mass="42037">MRLLCAAALSLSVGLWVAYAQDKKPADGPKTDRAEKFAALKKKFEDENKELATQLSKAENPGDARAIQGEMKELVLLTAGKAFEIAKDDPKDEVGFDAAAFVVQIAGRIGANNEDVDKATQMIALHHAASAKVRDLLVPAMRLGEPGDKLIKAVSEKATDKDTKGVATFIRGYKIAQAIEEEEDEKQIALMVKDATAMLELAAKEAPNAKINPSAPKSPTVGDLATKEIENLKAVTSVVVGKAAPEVESMTLDGKKVKISDYKGKVVLFDIWATWCGPCKAMIPHERDLVKKMEGKPFELISVSADNKKETLEKFLEGEKMPWTHWWDNGPESPVLKKYRVRAFPTLYVIDHTGVIRHKWVGNPGNDKVDAAIEELVKAAIKAKG</sequence>
<dbReference type="PANTHER" id="PTHR42852">
    <property type="entry name" value="THIOL:DISULFIDE INTERCHANGE PROTEIN DSBE"/>
    <property type="match status" value="1"/>
</dbReference>
<dbReference type="RefSeq" id="WP_162670994.1">
    <property type="nucleotide sequence ID" value="NZ_LR593886.1"/>
</dbReference>
<protein>
    <recommendedName>
        <fullName evidence="6">Thioredoxin domain-containing protein</fullName>
    </recommendedName>
</protein>
<dbReference type="GO" id="GO:0016209">
    <property type="term" value="F:antioxidant activity"/>
    <property type="evidence" value="ECO:0007669"/>
    <property type="project" value="InterPro"/>
</dbReference>
<dbReference type="SUPFAM" id="SSF52833">
    <property type="entry name" value="Thioredoxin-like"/>
    <property type="match status" value="1"/>
</dbReference>
<evidence type="ECO:0000256" key="2">
    <source>
        <dbReference type="ARBA" id="ARBA00022748"/>
    </source>
</evidence>
<dbReference type="PROSITE" id="PS51352">
    <property type="entry name" value="THIOREDOXIN_2"/>
    <property type="match status" value="1"/>
</dbReference>
<dbReference type="GO" id="GO:0030313">
    <property type="term" value="C:cell envelope"/>
    <property type="evidence" value="ECO:0007669"/>
    <property type="project" value="UniProtKB-SubCell"/>
</dbReference>
<evidence type="ECO:0000256" key="4">
    <source>
        <dbReference type="ARBA" id="ARBA00023284"/>
    </source>
</evidence>
<keyword evidence="7" id="KW-0413">Isomerase</keyword>
<keyword evidence="4" id="KW-0676">Redox-active center</keyword>
<feature type="chain" id="PRO_5026729285" description="Thioredoxin domain-containing protein" evidence="5">
    <location>
        <begin position="21"/>
        <end position="385"/>
    </location>
</feature>
<evidence type="ECO:0000256" key="5">
    <source>
        <dbReference type="SAM" id="SignalP"/>
    </source>
</evidence>